<protein>
    <submittedName>
        <fullName evidence="1">Uncharacterized protein</fullName>
    </submittedName>
</protein>
<feature type="non-terminal residue" evidence="1">
    <location>
        <position position="1"/>
    </location>
</feature>
<accession>A0A371F7W9</accession>
<organism evidence="1 2">
    <name type="scientific">Mucuna pruriens</name>
    <name type="common">Velvet bean</name>
    <name type="synonym">Dolichos pruriens</name>
    <dbReference type="NCBI Taxonomy" id="157652"/>
    <lineage>
        <taxon>Eukaryota</taxon>
        <taxon>Viridiplantae</taxon>
        <taxon>Streptophyta</taxon>
        <taxon>Embryophyta</taxon>
        <taxon>Tracheophyta</taxon>
        <taxon>Spermatophyta</taxon>
        <taxon>Magnoliopsida</taxon>
        <taxon>eudicotyledons</taxon>
        <taxon>Gunneridae</taxon>
        <taxon>Pentapetalae</taxon>
        <taxon>rosids</taxon>
        <taxon>fabids</taxon>
        <taxon>Fabales</taxon>
        <taxon>Fabaceae</taxon>
        <taxon>Papilionoideae</taxon>
        <taxon>50 kb inversion clade</taxon>
        <taxon>NPAAA clade</taxon>
        <taxon>indigoferoid/millettioid clade</taxon>
        <taxon>Phaseoleae</taxon>
        <taxon>Mucuna</taxon>
    </lineage>
</organism>
<proteinExistence type="predicted"/>
<comment type="caution">
    <text evidence="1">The sequence shown here is derived from an EMBL/GenBank/DDBJ whole genome shotgun (WGS) entry which is preliminary data.</text>
</comment>
<evidence type="ECO:0000313" key="2">
    <source>
        <dbReference type="Proteomes" id="UP000257109"/>
    </source>
</evidence>
<dbReference type="AlphaFoldDB" id="A0A371F7W9"/>
<name>A0A371F7W9_MUCPR</name>
<reference evidence="1" key="1">
    <citation type="submission" date="2018-05" db="EMBL/GenBank/DDBJ databases">
        <title>Draft genome of Mucuna pruriens seed.</title>
        <authorList>
            <person name="Nnadi N.E."/>
            <person name="Vos R."/>
            <person name="Hasami M.H."/>
            <person name="Devisetty U.K."/>
            <person name="Aguiy J.C."/>
        </authorList>
    </citation>
    <scope>NUCLEOTIDE SEQUENCE [LARGE SCALE GENOMIC DNA]</scope>
    <source>
        <strain evidence="1">JCA_2017</strain>
    </source>
</reference>
<dbReference type="Proteomes" id="UP000257109">
    <property type="component" value="Unassembled WGS sequence"/>
</dbReference>
<evidence type="ECO:0000313" key="1">
    <source>
        <dbReference type="EMBL" id="RDX74389.1"/>
    </source>
</evidence>
<gene>
    <name evidence="1" type="ORF">CR513_45876</name>
</gene>
<dbReference type="EMBL" id="QJKJ01010199">
    <property type="protein sequence ID" value="RDX74389.1"/>
    <property type="molecule type" value="Genomic_DNA"/>
</dbReference>
<keyword evidence="2" id="KW-1185">Reference proteome</keyword>
<sequence>MVIPEEVLGLEVPMHDAIVVTHLDNLSDGAGNVGSGALAVVSPGDNPVEELAALAELHDEVDVLVVLVGGLELDDVGVLRQRGHDGNLAPHVFDVHGGPKLPLRDRLTG</sequence>